<dbReference type="CDD" id="cd06529">
    <property type="entry name" value="S24_LexA-like"/>
    <property type="match status" value="1"/>
</dbReference>
<keyword evidence="5 12" id="KW-0378">Hydrolase</keyword>
<evidence type="ECO:0000256" key="3">
    <source>
        <dbReference type="ARBA" id="ARBA00022705"/>
    </source>
</evidence>
<evidence type="ECO:0000256" key="4">
    <source>
        <dbReference type="ARBA" id="ARBA00022763"/>
    </source>
</evidence>
<feature type="domain" description="Peptidase S24/S26A/S26B/S26C" evidence="13">
    <location>
        <begin position="88"/>
        <end position="200"/>
    </location>
</feature>
<keyword evidence="3" id="KW-0235">DNA replication</keyword>
<evidence type="ECO:0000256" key="2">
    <source>
        <dbReference type="ARBA" id="ARBA00022491"/>
    </source>
</evidence>
<keyword evidence="6 12" id="KW-0068">Autocatalytic cleavage</keyword>
<keyword evidence="4" id="KW-0227">DNA damage</keyword>
<evidence type="ECO:0000313" key="15">
    <source>
        <dbReference type="EMBL" id="OAI16310.1"/>
    </source>
</evidence>
<keyword evidence="7" id="KW-0805">Transcription regulation</keyword>
<evidence type="ECO:0000313" key="16">
    <source>
        <dbReference type="Proteomes" id="UP000078476"/>
    </source>
</evidence>
<dbReference type="PRINTS" id="PR00726">
    <property type="entry name" value="LEXASERPTASE"/>
</dbReference>
<dbReference type="Pfam" id="PF01726">
    <property type="entry name" value="LexA_DNA_bind"/>
    <property type="match status" value="1"/>
</dbReference>
<evidence type="ECO:0000256" key="1">
    <source>
        <dbReference type="ARBA" id="ARBA00007484"/>
    </source>
</evidence>
<dbReference type="InterPro" id="IPR036286">
    <property type="entry name" value="LexA/Signal_pep-like_sf"/>
</dbReference>
<dbReference type="InterPro" id="IPR036390">
    <property type="entry name" value="WH_DNA-bd_sf"/>
</dbReference>
<dbReference type="RefSeq" id="WP_066981390.1">
    <property type="nucleotide sequence ID" value="NZ_LUUI01000096.1"/>
</dbReference>
<dbReference type="STRING" id="980561.A1359_08160"/>
<comment type="similarity">
    <text evidence="1 12">Belongs to the peptidase S24 family.</text>
</comment>
<keyword evidence="16" id="KW-1185">Reference proteome</keyword>
<evidence type="ECO:0000256" key="8">
    <source>
        <dbReference type="ARBA" id="ARBA00023125"/>
    </source>
</evidence>
<dbReference type="Gene3D" id="1.10.10.10">
    <property type="entry name" value="Winged helix-like DNA-binding domain superfamily/Winged helix DNA-binding domain"/>
    <property type="match status" value="1"/>
</dbReference>
<keyword evidence="11" id="KW-0742">SOS response</keyword>
<dbReference type="GO" id="GO:0003677">
    <property type="term" value="F:DNA binding"/>
    <property type="evidence" value="ECO:0007669"/>
    <property type="project" value="UniProtKB-KW"/>
</dbReference>
<evidence type="ECO:0000256" key="12">
    <source>
        <dbReference type="RuleBase" id="RU003991"/>
    </source>
</evidence>
<dbReference type="OrthoDB" id="9802364at2"/>
<keyword evidence="9" id="KW-0804">Transcription</keyword>
<dbReference type="InterPro" id="IPR015927">
    <property type="entry name" value="Peptidase_S24_S26A/B/C"/>
</dbReference>
<organism evidence="15 16">
    <name type="scientific">Methylomonas lenta</name>
    <dbReference type="NCBI Taxonomy" id="980561"/>
    <lineage>
        <taxon>Bacteria</taxon>
        <taxon>Pseudomonadati</taxon>
        <taxon>Pseudomonadota</taxon>
        <taxon>Gammaproteobacteria</taxon>
        <taxon>Methylococcales</taxon>
        <taxon>Methylococcaceae</taxon>
        <taxon>Methylomonas</taxon>
    </lineage>
</organism>
<feature type="domain" description="LexA repressor DNA-binding" evidence="14">
    <location>
        <begin position="1"/>
        <end position="65"/>
    </location>
</feature>
<dbReference type="InterPro" id="IPR006200">
    <property type="entry name" value="LexA"/>
</dbReference>
<dbReference type="InterPro" id="IPR006197">
    <property type="entry name" value="Peptidase_S24_LexA"/>
</dbReference>
<comment type="caution">
    <text evidence="15">The sequence shown here is derived from an EMBL/GenBank/DDBJ whole genome shotgun (WGS) entry which is preliminary data.</text>
</comment>
<keyword evidence="2" id="KW-0678">Repressor</keyword>
<gene>
    <name evidence="15" type="ORF">A1359_08160</name>
</gene>
<dbReference type="AlphaFoldDB" id="A0A177NGX2"/>
<dbReference type="InterPro" id="IPR036388">
    <property type="entry name" value="WH-like_DNA-bd_sf"/>
</dbReference>
<reference evidence="15 16" key="1">
    <citation type="submission" date="2016-03" db="EMBL/GenBank/DDBJ databases">
        <authorList>
            <person name="Ploux O."/>
        </authorList>
    </citation>
    <scope>NUCLEOTIDE SEQUENCE [LARGE SCALE GENOMIC DNA]</scope>
    <source>
        <strain evidence="15 16">R-45370</strain>
    </source>
</reference>
<sequence>MDALTRKQHEIIDFLLQNQASFTRPPSLDQLCAALGLKSRGSLHRIIQDLVGAGLIEAMDRKHRGVRLTEQAKKIVQPSNNSSTLRYVGIIAAGKPIEAIENTEFMTIPDEIKTENPCYVLKVKGDSMIEEGIYDGDWVIIEQRCHARNGEIVVALVDKSEATLKFIEQYPHETLLIPANSSMQAMHYQPAQIDIQGVLVGQMRSYRSMV</sequence>
<dbReference type="GO" id="GO:0045892">
    <property type="term" value="P:negative regulation of DNA-templated transcription"/>
    <property type="evidence" value="ECO:0007669"/>
    <property type="project" value="InterPro"/>
</dbReference>
<keyword evidence="10" id="KW-0234">DNA repair</keyword>
<evidence type="ECO:0000256" key="9">
    <source>
        <dbReference type="ARBA" id="ARBA00023163"/>
    </source>
</evidence>
<dbReference type="PANTHER" id="PTHR33516:SF2">
    <property type="entry name" value="LEXA REPRESSOR-RELATED"/>
    <property type="match status" value="1"/>
</dbReference>
<dbReference type="InterPro" id="IPR006199">
    <property type="entry name" value="LexA_DNA-bd_dom"/>
</dbReference>
<dbReference type="GO" id="GO:0006260">
    <property type="term" value="P:DNA replication"/>
    <property type="evidence" value="ECO:0007669"/>
    <property type="project" value="UniProtKB-KW"/>
</dbReference>
<evidence type="ECO:0000259" key="13">
    <source>
        <dbReference type="Pfam" id="PF00717"/>
    </source>
</evidence>
<dbReference type="PANTHER" id="PTHR33516">
    <property type="entry name" value="LEXA REPRESSOR"/>
    <property type="match status" value="1"/>
</dbReference>
<dbReference type="InterPro" id="IPR039418">
    <property type="entry name" value="LexA-like"/>
</dbReference>
<name>A0A177NGX2_9GAMM</name>
<dbReference type="Pfam" id="PF00717">
    <property type="entry name" value="Peptidase_S24"/>
    <property type="match status" value="1"/>
</dbReference>
<accession>A0A177NGX2</accession>
<dbReference type="InterPro" id="IPR050077">
    <property type="entry name" value="LexA_repressor"/>
</dbReference>
<dbReference type="SUPFAM" id="SSF51306">
    <property type="entry name" value="LexA/Signal peptidase"/>
    <property type="match status" value="1"/>
</dbReference>
<dbReference type="NCBIfam" id="TIGR00498">
    <property type="entry name" value="lexA"/>
    <property type="match status" value="1"/>
</dbReference>
<evidence type="ECO:0000256" key="6">
    <source>
        <dbReference type="ARBA" id="ARBA00022813"/>
    </source>
</evidence>
<keyword evidence="8" id="KW-0238">DNA-binding</keyword>
<evidence type="ECO:0000256" key="7">
    <source>
        <dbReference type="ARBA" id="ARBA00023015"/>
    </source>
</evidence>
<evidence type="ECO:0000256" key="10">
    <source>
        <dbReference type="ARBA" id="ARBA00023204"/>
    </source>
</evidence>
<evidence type="ECO:0000259" key="14">
    <source>
        <dbReference type="Pfam" id="PF01726"/>
    </source>
</evidence>
<dbReference type="GO" id="GO:0009432">
    <property type="term" value="P:SOS response"/>
    <property type="evidence" value="ECO:0007669"/>
    <property type="project" value="UniProtKB-KW"/>
</dbReference>
<dbReference type="GO" id="GO:0004252">
    <property type="term" value="F:serine-type endopeptidase activity"/>
    <property type="evidence" value="ECO:0007669"/>
    <property type="project" value="InterPro"/>
</dbReference>
<evidence type="ECO:0000256" key="11">
    <source>
        <dbReference type="ARBA" id="ARBA00023236"/>
    </source>
</evidence>
<dbReference type="GO" id="GO:0006508">
    <property type="term" value="P:proteolysis"/>
    <property type="evidence" value="ECO:0007669"/>
    <property type="project" value="InterPro"/>
</dbReference>
<protein>
    <submittedName>
        <fullName evidence="15">Repressor LexA</fullName>
    </submittedName>
</protein>
<evidence type="ECO:0000256" key="5">
    <source>
        <dbReference type="ARBA" id="ARBA00022801"/>
    </source>
</evidence>
<proteinExistence type="inferred from homology"/>
<dbReference type="Proteomes" id="UP000078476">
    <property type="component" value="Unassembled WGS sequence"/>
</dbReference>
<dbReference type="GO" id="GO:0006281">
    <property type="term" value="P:DNA repair"/>
    <property type="evidence" value="ECO:0007669"/>
    <property type="project" value="UniProtKB-KW"/>
</dbReference>
<dbReference type="SUPFAM" id="SSF46785">
    <property type="entry name" value="Winged helix' DNA-binding domain"/>
    <property type="match status" value="1"/>
</dbReference>
<dbReference type="Gene3D" id="2.10.109.10">
    <property type="entry name" value="Umud Fragment, subunit A"/>
    <property type="match status" value="1"/>
</dbReference>
<dbReference type="EMBL" id="LUUI01000096">
    <property type="protein sequence ID" value="OAI16310.1"/>
    <property type="molecule type" value="Genomic_DNA"/>
</dbReference>